<dbReference type="InterPro" id="IPR017072">
    <property type="entry name" value="TF_Spt6"/>
</dbReference>
<feature type="compositionally biased region" description="Basic and acidic residues" evidence="1">
    <location>
        <begin position="31"/>
        <end position="47"/>
    </location>
</feature>
<dbReference type="GO" id="GO:0006368">
    <property type="term" value="P:transcription elongation by RNA polymerase II"/>
    <property type="evidence" value="ECO:0000318"/>
    <property type="project" value="GO_Central"/>
</dbReference>
<name>A2EUK7_TRIV3</name>
<dbReference type="Gene3D" id="1.10.10.650">
    <property type="entry name" value="RuvA domain 2-like"/>
    <property type="match status" value="1"/>
</dbReference>
<dbReference type="GO" id="GO:0008023">
    <property type="term" value="C:transcription elongation factor complex"/>
    <property type="evidence" value="ECO:0000318"/>
    <property type="project" value="GO_Central"/>
</dbReference>
<dbReference type="OMA" id="NINCALI"/>
<evidence type="ECO:0000313" key="4">
    <source>
        <dbReference type="Proteomes" id="UP000001542"/>
    </source>
</evidence>
<dbReference type="Gene3D" id="3.30.420.140">
    <property type="entry name" value="YqgF/RNase H-like domain"/>
    <property type="match status" value="1"/>
</dbReference>
<accession>A2EUK7</accession>
<reference evidence="3" key="2">
    <citation type="journal article" date="2007" name="Science">
        <title>Draft genome sequence of the sexually transmitted pathogen Trichomonas vaginalis.</title>
        <authorList>
            <person name="Carlton J.M."/>
            <person name="Hirt R.P."/>
            <person name="Silva J.C."/>
            <person name="Delcher A.L."/>
            <person name="Schatz M."/>
            <person name="Zhao Q."/>
            <person name="Wortman J.R."/>
            <person name="Bidwell S.L."/>
            <person name="Alsmark U.C.M."/>
            <person name="Besteiro S."/>
            <person name="Sicheritz-Ponten T."/>
            <person name="Noel C.J."/>
            <person name="Dacks J.B."/>
            <person name="Foster P.G."/>
            <person name="Simillion C."/>
            <person name="Van de Peer Y."/>
            <person name="Miranda-Saavedra D."/>
            <person name="Barton G.J."/>
            <person name="Westrop G.D."/>
            <person name="Mueller S."/>
            <person name="Dessi D."/>
            <person name="Fiori P.L."/>
            <person name="Ren Q."/>
            <person name="Paulsen I."/>
            <person name="Zhang H."/>
            <person name="Bastida-Corcuera F.D."/>
            <person name="Simoes-Barbosa A."/>
            <person name="Brown M.T."/>
            <person name="Hayes R.D."/>
            <person name="Mukherjee M."/>
            <person name="Okumura C.Y."/>
            <person name="Schneider R."/>
            <person name="Smith A.J."/>
            <person name="Vanacova S."/>
            <person name="Villalvazo M."/>
            <person name="Haas B.J."/>
            <person name="Pertea M."/>
            <person name="Feldblyum T.V."/>
            <person name="Utterback T.R."/>
            <person name="Shu C.L."/>
            <person name="Osoegawa K."/>
            <person name="de Jong P.J."/>
            <person name="Hrdy I."/>
            <person name="Horvathova L."/>
            <person name="Zubacova Z."/>
            <person name="Dolezal P."/>
            <person name="Malik S.B."/>
            <person name="Logsdon J.M. Jr."/>
            <person name="Henze K."/>
            <person name="Gupta A."/>
            <person name="Wang C.C."/>
            <person name="Dunne R.L."/>
            <person name="Upcroft J.A."/>
            <person name="Upcroft P."/>
            <person name="White O."/>
            <person name="Salzberg S.L."/>
            <person name="Tang P."/>
            <person name="Chiu C.-H."/>
            <person name="Lee Y.-S."/>
            <person name="Embley T.M."/>
            <person name="Coombs G.H."/>
            <person name="Mottram J.C."/>
            <person name="Tachezy J."/>
            <person name="Fraser-Liggett C.M."/>
            <person name="Johnson P.J."/>
        </authorList>
    </citation>
    <scope>NUCLEOTIDE SEQUENCE [LARGE SCALE GENOMIC DNA]</scope>
    <source>
        <strain evidence="3">G3</strain>
    </source>
</reference>
<keyword evidence="4" id="KW-1185">Reference proteome</keyword>
<sequence length="1360" mass="156108">MSEEEKNDQPAPPPAVESELSSESSSDYDEEPRINKKEAREDFRELISNRGPRLSRQIDSSDSSGDLESDDEELDTRAPKKERVKIRKDDFVVGDDGSEIYHKKTSYAVSANANLTLNSDQIKFANKLFAEPTEAPHVIKPKMPEIPDVAPVNLIPKNEFERECDRIPHDVDESKIADEARWIMDQHFKTRGGGERDIEALVEVLKELHNEKHTPQFIINYRKNIYRDTVIGDEDIYHIQNAIREFKIFSEKRIRIQPLIEHLGLTSDPSDDDQKTAMLRHFIRNADDTSLDDLYNFDELQMNPETTPKNTTFKRNAEYFQAYIDKFIYSPMDFVHILSLNSSLNDPPEPQTDPQQALQSWHDELSTNYPSVFPNIEVMTRQMVGFAAKQLATHPLFIDMLRTRFSPHIVINTQPTTSGAKSSMMYPKGKYGSIKRLKNKPIISFNKTDKWLLIVEAFQSGNLTYTIDTDKGIDKEIEEISTKYRMRYPSDWDSLRKDILQMAIKDFIWPQIVKETEDELKKNAEKFVCNEIETRLFSHLTSPPYTQLSTSQPYILKSQKILAMHYTSDDTKRKIYAAMVNEKGNIIDSLYLHSKIIDSKVIVNWDDPDKQIKEGSANNLAANDLEVIKSKVALVKFIETHHPPVIAITASCLKSASLVHAIVELVHSRIQPESNRPRVLLAPVEHAILYAHSRDCCKAELHELPKDKRADGAEFLIAASTARRMQNPMAELCRLITPKKNHLTDWAMTPFQSVFSGNNDNTSPVAQAIERACLRAIALTGVDMTAAISNPNLRSTVQFIPGLGPHTAEKIIDIAQKDNIKQRSKLRSALHEFDDMVVKNALPFIRFPMENKLNDDHSLEDNNYLDGTLIPMDEYNTAMDILKRGFFESQYIETNIIELFSRTSKDTDITEPVKRYVAVSHSNNEPLIEFIAQQLRLGPYETLRYPAVDWDAPKPNPKSPLEKYQSDRLAVHDDENNYYRCMSDHEVFEALTSASTETIQENVITAIRIVKIDTNRMQVIVGEHSSGIRAFCTQDVANNVQYLRKTLDTNIDSFDGRDTSSERELINTTHDAVITRVDESMVSIDVCYITDIIEKAKDYHRLITDEDSFDFAGEDEARAEALSAEKNMIVTYQPRSINHKNFKQVTMAQAEAELSNQSVGSFIFRPSSKGNEHISLTILFPNNICANYDIVEQNKQSVDAVGKDLFIRDQKFSDLEEIKWKFIYPIKTQLENIMKHEKWVEDPSQANEIITEEKAKNENMLVYRITTSIQNKGYLELVWEGTKDHRVVEPIRLFGDKIFYRQQQYNDIRSLILFFKKIGYKKEPEARPRLIAHQPTDTEKMLARRTNASNNSKVNLYGRH</sequence>
<dbReference type="Gene3D" id="1.10.3500.10">
    <property type="entry name" value="Tex N-terminal region-like"/>
    <property type="match status" value="1"/>
</dbReference>
<evidence type="ECO:0000313" key="3">
    <source>
        <dbReference type="EMBL" id="EAY03656.1"/>
    </source>
</evidence>
<dbReference type="CDD" id="cd09918">
    <property type="entry name" value="SH2_Nterm_SPT6_like"/>
    <property type="match status" value="1"/>
</dbReference>
<dbReference type="InterPro" id="IPR023319">
    <property type="entry name" value="Tex-like_HTH_dom_sf"/>
</dbReference>
<dbReference type="FunCoup" id="A2EUK7">
    <property type="interactions" value="912"/>
</dbReference>
<dbReference type="InterPro" id="IPR036860">
    <property type="entry name" value="SH2_dom_sf"/>
</dbReference>
<dbReference type="Proteomes" id="UP000001542">
    <property type="component" value="Unassembled WGS sequence"/>
</dbReference>
<proteinExistence type="predicted"/>
<dbReference type="PANTHER" id="PTHR10145">
    <property type="entry name" value="TRANSCRIPTION ELONGATION FACTOR SPT6"/>
    <property type="match status" value="1"/>
</dbReference>
<dbReference type="SUPFAM" id="SSF55550">
    <property type="entry name" value="SH2 domain"/>
    <property type="match status" value="1"/>
</dbReference>
<dbReference type="GO" id="GO:0140673">
    <property type="term" value="P:transcription elongation-coupled chromatin remodeling"/>
    <property type="evidence" value="ECO:0007669"/>
    <property type="project" value="InterPro"/>
</dbReference>
<feature type="compositionally biased region" description="Low complexity" evidence="1">
    <location>
        <begin position="16"/>
        <end position="25"/>
    </location>
</feature>
<dbReference type="Gene3D" id="3.30.505.10">
    <property type="entry name" value="SH2 domain"/>
    <property type="match status" value="2"/>
</dbReference>
<dbReference type="GO" id="GO:0031491">
    <property type="term" value="F:nucleosome binding"/>
    <property type="evidence" value="ECO:0000318"/>
    <property type="project" value="GO_Central"/>
</dbReference>
<dbReference type="Gene3D" id="1.10.10.2740">
    <property type="entry name" value="Spt6, Death-like domain"/>
    <property type="match status" value="1"/>
</dbReference>
<feature type="domain" description="Spt6 SH2" evidence="2">
    <location>
        <begin position="1109"/>
        <end position="1317"/>
    </location>
</feature>
<dbReference type="InterPro" id="IPR035019">
    <property type="entry name" value="Spt6_SH2_N"/>
</dbReference>
<dbReference type="VEuPathDB" id="TrichDB:TVAG_145250"/>
<dbReference type="InterPro" id="IPR023323">
    <property type="entry name" value="Tex-like_dom_sf"/>
</dbReference>
<evidence type="ECO:0000259" key="2">
    <source>
        <dbReference type="Pfam" id="PF14633"/>
    </source>
</evidence>
<dbReference type="KEGG" id="tva:4761494"/>
<dbReference type="STRING" id="5722.A2EUK7"/>
<dbReference type="RefSeq" id="XP_001315879.1">
    <property type="nucleotide sequence ID" value="XM_001315844.1"/>
</dbReference>
<dbReference type="Gene3D" id="1.10.150.850">
    <property type="entry name" value="Spt6, helix-hairpin-helix domain"/>
    <property type="match status" value="1"/>
</dbReference>
<dbReference type="InterPro" id="IPR035420">
    <property type="entry name" value="Spt6_SH2"/>
</dbReference>
<dbReference type="eggNOG" id="KOG1856">
    <property type="taxonomic scope" value="Eukaryota"/>
</dbReference>
<reference evidence="3" key="1">
    <citation type="submission" date="2006-10" db="EMBL/GenBank/DDBJ databases">
        <authorList>
            <person name="Amadeo P."/>
            <person name="Zhao Q."/>
            <person name="Wortman J."/>
            <person name="Fraser-Liggett C."/>
            <person name="Carlton J."/>
        </authorList>
    </citation>
    <scope>NUCLEOTIDE SEQUENCE</scope>
    <source>
        <strain evidence="3">G3</strain>
    </source>
</reference>
<dbReference type="EMBL" id="DS113498">
    <property type="protein sequence ID" value="EAY03656.1"/>
    <property type="molecule type" value="Genomic_DNA"/>
</dbReference>
<dbReference type="GO" id="GO:0034728">
    <property type="term" value="P:nucleosome organization"/>
    <property type="evidence" value="ECO:0000318"/>
    <property type="project" value="GO_Central"/>
</dbReference>
<feature type="compositionally biased region" description="Acidic residues" evidence="1">
    <location>
        <begin position="65"/>
        <end position="74"/>
    </location>
</feature>
<dbReference type="OrthoDB" id="343921at2759"/>
<dbReference type="InterPro" id="IPR037027">
    <property type="entry name" value="YqgF/RNaseH-like_dom_sf"/>
</dbReference>
<feature type="region of interest" description="Disordered" evidence="1">
    <location>
        <begin position="1"/>
        <end position="81"/>
    </location>
</feature>
<dbReference type="SUPFAM" id="SSF158832">
    <property type="entry name" value="Tex N-terminal region-like"/>
    <property type="match status" value="1"/>
</dbReference>
<evidence type="ECO:0000256" key="1">
    <source>
        <dbReference type="SAM" id="MobiDB-lite"/>
    </source>
</evidence>
<dbReference type="SMR" id="A2EUK7"/>
<protein>
    <submittedName>
        <fullName evidence="3">SH2 domain containing protein</fullName>
    </submittedName>
</protein>
<dbReference type="PANTHER" id="PTHR10145:SF6">
    <property type="entry name" value="TRANSCRIPTION ELONGATION FACTOR SPT6"/>
    <property type="match status" value="1"/>
</dbReference>
<gene>
    <name evidence="3" type="ORF">TVAG_145250</name>
</gene>
<dbReference type="InParanoid" id="A2EUK7"/>
<dbReference type="Pfam" id="PF14633">
    <property type="entry name" value="SH2_2"/>
    <property type="match status" value="1"/>
</dbReference>
<organism evidence="3 4">
    <name type="scientific">Trichomonas vaginalis (strain ATCC PRA-98 / G3)</name>
    <dbReference type="NCBI Taxonomy" id="412133"/>
    <lineage>
        <taxon>Eukaryota</taxon>
        <taxon>Metamonada</taxon>
        <taxon>Parabasalia</taxon>
        <taxon>Trichomonadida</taxon>
        <taxon>Trichomonadidae</taxon>
        <taxon>Trichomonas</taxon>
    </lineage>
</organism>
<dbReference type="VEuPathDB" id="TrichDB:TVAGG3_0547680"/>
<dbReference type="GO" id="GO:0042393">
    <property type="term" value="F:histone binding"/>
    <property type="evidence" value="ECO:0000318"/>
    <property type="project" value="GO_Central"/>
</dbReference>
<dbReference type="InterPro" id="IPR042066">
    <property type="entry name" value="Spt6_death-like"/>
</dbReference>